<dbReference type="EMBL" id="CBTK010000319">
    <property type="protein sequence ID" value="CDH47820.1"/>
    <property type="molecule type" value="Genomic_DNA"/>
</dbReference>
<feature type="compositionally biased region" description="Basic and acidic residues" evidence="1">
    <location>
        <begin position="16"/>
        <end position="44"/>
    </location>
</feature>
<reference evidence="2 3" key="1">
    <citation type="journal article" date="2014" name="ISME J.">
        <title>Candidatus Competibacter-lineage genomes retrieved from metagenomes reveal functional metabolic diversity.</title>
        <authorList>
            <person name="McIlroy S.J."/>
            <person name="Albertsen M."/>
            <person name="Andresen E.K."/>
            <person name="Saunders A.M."/>
            <person name="Kristiansen R."/>
            <person name="Stokholm-Bjerregaard M."/>
            <person name="Nielsen K.L."/>
            <person name="Nielsen P.H."/>
        </authorList>
    </citation>
    <scope>NUCLEOTIDE SEQUENCE [LARGE SCALE GENOMIC DNA]</scope>
    <source>
        <strain evidence="2 3">Run_B_J11</strain>
    </source>
</reference>
<name>A0A7U7J5U9_9GAMM</name>
<keyword evidence="3" id="KW-1185">Reference proteome</keyword>
<comment type="caution">
    <text evidence="2">The sequence shown here is derived from an EMBL/GenBank/DDBJ whole genome shotgun (WGS) entry which is preliminary data.</text>
</comment>
<proteinExistence type="predicted"/>
<evidence type="ECO:0000313" key="3">
    <source>
        <dbReference type="Proteomes" id="UP000019184"/>
    </source>
</evidence>
<gene>
    <name evidence="2" type="ORF">BN874_990032</name>
</gene>
<organism evidence="2 3">
    <name type="scientific">Candidatus Contendobacter odensis Run_B_J11</name>
    <dbReference type="NCBI Taxonomy" id="1400861"/>
    <lineage>
        <taxon>Bacteria</taxon>
        <taxon>Pseudomonadati</taxon>
        <taxon>Pseudomonadota</taxon>
        <taxon>Gammaproteobacteria</taxon>
        <taxon>Candidatus Competibacteraceae</taxon>
        <taxon>Candidatus Contendibacter</taxon>
    </lineage>
</organism>
<accession>A0A7U7J5U9</accession>
<evidence type="ECO:0000256" key="1">
    <source>
        <dbReference type="SAM" id="MobiDB-lite"/>
    </source>
</evidence>
<protein>
    <submittedName>
        <fullName evidence="2">Uncharacterized protein</fullName>
    </submittedName>
</protein>
<evidence type="ECO:0000313" key="2">
    <source>
        <dbReference type="EMBL" id="CDH47820.1"/>
    </source>
</evidence>
<dbReference type="Proteomes" id="UP000019184">
    <property type="component" value="Unassembled WGS sequence"/>
</dbReference>
<dbReference type="AlphaFoldDB" id="A0A7U7J5U9"/>
<feature type="region of interest" description="Disordered" evidence="1">
    <location>
        <begin position="1"/>
        <end position="60"/>
    </location>
</feature>
<sequence length="60" mass="6418">MSQLVKARAPPVVADAGHHSEGGQDQSGRDWVGDVSPHGHEHPADAPSSRPLRAWGWNSK</sequence>